<dbReference type="NCBIfam" id="NF003915">
    <property type="entry name" value="PRK05441.1"/>
    <property type="match status" value="1"/>
</dbReference>
<comment type="similarity">
    <text evidence="3">Belongs to the GCKR-like family. MurNAc-6-P etherase subfamily.</text>
</comment>
<feature type="active site" description="Proton donor" evidence="3">
    <location>
        <position position="86"/>
    </location>
</feature>
<evidence type="ECO:0000256" key="1">
    <source>
        <dbReference type="ARBA" id="ARBA00023239"/>
    </source>
</evidence>
<dbReference type="EMBL" id="WHOD01000052">
    <property type="protein sequence ID" value="NOU93915.1"/>
    <property type="molecule type" value="Genomic_DNA"/>
</dbReference>
<dbReference type="GO" id="GO:0016803">
    <property type="term" value="F:ether hydrolase activity"/>
    <property type="evidence" value="ECO:0007669"/>
    <property type="project" value="TreeGrafter"/>
</dbReference>
<name>A0A972GW60_9BACL</name>
<dbReference type="PROSITE" id="PS51464">
    <property type="entry name" value="SIS"/>
    <property type="match status" value="1"/>
</dbReference>
<dbReference type="NCBIfam" id="NF009222">
    <property type="entry name" value="PRK12570.1"/>
    <property type="match status" value="1"/>
</dbReference>
<dbReference type="InterPro" id="IPR046348">
    <property type="entry name" value="SIS_dom_sf"/>
</dbReference>
<dbReference type="SUPFAM" id="SSF53697">
    <property type="entry name" value="SIS domain"/>
    <property type="match status" value="1"/>
</dbReference>
<dbReference type="Gene3D" id="3.40.50.10490">
    <property type="entry name" value="Glucose-6-phosphate isomerase like protein, domain 1"/>
    <property type="match status" value="1"/>
</dbReference>
<dbReference type="InterPro" id="IPR000408">
    <property type="entry name" value="Reg_chr_condens"/>
</dbReference>
<dbReference type="PROSITE" id="PS50012">
    <property type="entry name" value="RCC1_3"/>
    <property type="match status" value="1"/>
</dbReference>
<keyword evidence="1 3" id="KW-0456">Lyase</keyword>
<comment type="catalytic activity">
    <reaction evidence="3">
        <text>N-acetyl-D-muramate 6-phosphate + H2O = N-acetyl-D-glucosamine 6-phosphate + (R)-lactate</text>
        <dbReference type="Rhea" id="RHEA:26410"/>
        <dbReference type="ChEBI" id="CHEBI:15377"/>
        <dbReference type="ChEBI" id="CHEBI:16004"/>
        <dbReference type="ChEBI" id="CHEBI:57513"/>
        <dbReference type="ChEBI" id="CHEBI:58722"/>
        <dbReference type="EC" id="4.2.1.126"/>
    </reaction>
</comment>
<comment type="pathway">
    <text evidence="3">Amino-sugar metabolism; N-acetylmuramate degradation.</text>
</comment>
<dbReference type="FunFam" id="3.40.50.10490:FF:000014">
    <property type="entry name" value="N-acetylmuramic acid 6-phosphate etherase"/>
    <property type="match status" value="1"/>
</dbReference>
<comment type="miscellaneous">
    <text evidence="3">A lyase-type mechanism (elimination/hydration) is suggested for the cleavage of the lactyl ether bond of MurNAc 6-phosphate, with the formation of an alpha,beta-unsaturated aldehyde intermediate with (E)-stereochemistry, followed by the syn addition of water to give product.</text>
</comment>
<dbReference type="Proteomes" id="UP000641588">
    <property type="component" value="Unassembled WGS sequence"/>
</dbReference>
<dbReference type="InterPro" id="IPR040190">
    <property type="entry name" value="MURQ/GCKR"/>
</dbReference>
<dbReference type="PROSITE" id="PS01272">
    <property type="entry name" value="GCKR"/>
    <property type="match status" value="1"/>
</dbReference>
<gene>
    <name evidence="3 5" type="primary">murQ</name>
    <name evidence="5" type="ORF">GC093_11905</name>
</gene>
<evidence type="ECO:0000313" key="6">
    <source>
        <dbReference type="Proteomes" id="UP000641588"/>
    </source>
</evidence>
<dbReference type="GO" id="GO:0016835">
    <property type="term" value="F:carbon-oxygen lyase activity"/>
    <property type="evidence" value="ECO:0007669"/>
    <property type="project" value="UniProtKB-UniRule"/>
</dbReference>
<reference evidence="5" key="1">
    <citation type="submission" date="2019-10" db="EMBL/GenBank/DDBJ databases">
        <title>Description of Paenibacillus glebae sp. nov.</title>
        <authorList>
            <person name="Carlier A."/>
            <person name="Qi S."/>
        </authorList>
    </citation>
    <scope>NUCLEOTIDE SEQUENCE</scope>
    <source>
        <strain evidence="5">LMG 31456</strain>
    </source>
</reference>
<evidence type="ECO:0000259" key="4">
    <source>
        <dbReference type="PROSITE" id="PS51464"/>
    </source>
</evidence>
<dbReference type="GO" id="GO:0097367">
    <property type="term" value="F:carbohydrate derivative binding"/>
    <property type="evidence" value="ECO:0007669"/>
    <property type="project" value="InterPro"/>
</dbReference>
<dbReference type="PANTHER" id="PTHR10088">
    <property type="entry name" value="GLUCOKINASE REGULATORY PROTEIN"/>
    <property type="match status" value="1"/>
</dbReference>
<keyword evidence="6" id="KW-1185">Reference proteome</keyword>
<dbReference type="InterPro" id="IPR005486">
    <property type="entry name" value="Glucokinase_regulatory_CS"/>
</dbReference>
<accession>A0A972GW60</accession>
<dbReference type="AlphaFoldDB" id="A0A972GW60"/>
<dbReference type="CDD" id="cd05007">
    <property type="entry name" value="SIS_Etherase"/>
    <property type="match status" value="1"/>
</dbReference>
<dbReference type="InterPro" id="IPR001347">
    <property type="entry name" value="SIS_dom"/>
</dbReference>
<dbReference type="Pfam" id="PF22645">
    <property type="entry name" value="GKRP_SIS_N"/>
    <property type="match status" value="1"/>
</dbReference>
<evidence type="ECO:0000256" key="2">
    <source>
        <dbReference type="ARBA" id="ARBA00023277"/>
    </source>
</evidence>
<comment type="subunit">
    <text evidence="3">Homodimer.</text>
</comment>
<feature type="active site" evidence="3">
    <location>
        <position position="117"/>
    </location>
</feature>
<dbReference type="Gene3D" id="1.10.8.1080">
    <property type="match status" value="1"/>
</dbReference>
<evidence type="ECO:0000256" key="3">
    <source>
        <dbReference type="HAMAP-Rule" id="MF_00068"/>
    </source>
</evidence>
<dbReference type="PANTHER" id="PTHR10088:SF4">
    <property type="entry name" value="GLUCOKINASE REGULATORY PROTEIN"/>
    <property type="match status" value="1"/>
</dbReference>
<organism evidence="5 6">
    <name type="scientific">Paenibacillus foliorum</name>
    <dbReference type="NCBI Taxonomy" id="2654974"/>
    <lineage>
        <taxon>Bacteria</taxon>
        <taxon>Bacillati</taxon>
        <taxon>Bacillota</taxon>
        <taxon>Bacilli</taxon>
        <taxon>Bacillales</taxon>
        <taxon>Paenibacillaceae</taxon>
        <taxon>Paenibacillus</taxon>
    </lineage>
</organism>
<dbReference type="GO" id="GO:0009254">
    <property type="term" value="P:peptidoglycan turnover"/>
    <property type="evidence" value="ECO:0007669"/>
    <property type="project" value="TreeGrafter"/>
</dbReference>
<dbReference type="HAMAP" id="MF_00068">
    <property type="entry name" value="MurQ"/>
    <property type="match status" value="1"/>
</dbReference>
<comment type="function">
    <text evidence="3">Specifically catalyzes the cleavage of the D-lactyl ether substituent of MurNAc 6-phosphate, producing GlcNAc 6-phosphate and D-lactate.</text>
</comment>
<proteinExistence type="inferred from homology"/>
<comment type="caution">
    <text evidence="5">The sequence shown here is derived from an EMBL/GenBank/DDBJ whole genome shotgun (WGS) entry which is preliminary data.</text>
</comment>
<feature type="domain" description="SIS" evidence="4">
    <location>
        <begin position="58"/>
        <end position="220"/>
    </location>
</feature>
<evidence type="ECO:0000313" key="5">
    <source>
        <dbReference type="EMBL" id="NOU93915.1"/>
    </source>
</evidence>
<keyword evidence="2 3" id="KW-0119">Carbohydrate metabolism</keyword>
<sequence length="302" mass="31916">MIQLTNHTMTTEQINERSIQLDQLSVREIVEIMNEEDQSVAHSVSRALPQISSAIEAIVRIMENGGRLFYFGAGTSGRLGILDASECPPTFGVSPELVIGIIAGGEKAMTQAIENAEDNAEAGKLEAAAQVTSRDAVIGIAASGRTPYVIGALQEAARIGALTVSLSCNGDAPMSAAAQYPIEVPVGPEIITGSTRLKAGTATKMVLNMITTGSMIQLGKVYGNLMVNVQATNAKLKDRVVRIVQDATLADEETAKAYVSSAKGDARVAILMLKYNISQQEAAQALQETGGHFGKTIELLKK</sequence>
<dbReference type="NCBIfam" id="TIGR00274">
    <property type="entry name" value="N-acetylmuramic acid 6-phosphate etherase"/>
    <property type="match status" value="1"/>
</dbReference>
<dbReference type="GO" id="GO:0046348">
    <property type="term" value="P:amino sugar catabolic process"/>
    <property type="evidence" value="ECO:0007669"/>
    <property type="project" value="InterPro"/>
</dbReference>
<protein>
    <recommendedName>
        <fullName evidence="3">N-acetylmuramic acid 6-phosphate etherase</fullName>
        <shortName evidence="3">MurNAc-6-P etherase</shortName>
        <ecNumber evidence="3">4.2.1.126</ecNumber>
    </recommendedName>
    <alternativeName>
        <fullName evidence="3">N-acetylmuramic acid 6-phosphate hydrolase</fullName>
    </alternativeName>
    <alternativeName>
        <fullName evidence="3">N-acetylmuramic acid 6-phosphate lyase</fullName>
    </alternativeName>
</protein>
<dbReference type="InterPro" id="IPR005488">
    <property type="entry name" value="Etherase_MurQ"/>
</dbReference>
<dbReference type="EC" id="4.2.1.126" evidence="3"/>